<dbReference type="PANTHER" id="PTHR36434:SF1">
    <property type="entry name" value="MEMBRANE PROTEASE YUGP-RELATED"/>
    <property type="match status" value="1"/>
</dbReference>
<feature type="transmembrane region" description="Helical" evidence="1">
    <location>
        <begin position="6"/>
        <end position="26"/>
    </location>
</feature>
<dbReference type="Proteomes" id="UP001241537">
    <property type="component" value="Unassembled WGS sequence"/>
</dbReference>
<keyword evidence="1" id="KW-0812">Transmembrane</keyword>
<dbReference type="Pfam" id="PF04298">
    <property type="entry name" value="Zn_peptidase_2"/>
    <property type="match status" value="1"/>
</dbReference>
<dbReference type="EMBL" id="JAUSTO010000006">
    <property type="protein sequence ID" value="MDQ0152487.1"/>
    <property type="molecule type" value="Genomic_DNA"/>
</dbReference>
<feature type="transmembrane region" description="Helical" evidence="1">
    <location>
        <begin position="207"/>
        <end position="231"/>
    </location>
</feature>
<dbReference type="InterPro" id="IPR007395">
    <property type="entry name" value="Zn_peptidase_2"/>
</dbReference>
<name>A0AAE4ALG2_9FIRM</name>
<feature type="transmembrane region" description="Helical" evidence="1">
    <location>
        <begin position="124"/>
        <end position="146"/>
    </location>
</feature>
<protein>
    <submittedName>
        <fullName evidence="2">Zn-dependent membrane protease YugP</fullName>
    </submittedName>
</protein>
<accession>A0AAE4ALG2</accession>
<gene>
    <name evidence="2" type="ORF">J2S20_001179</name>
</gene>
<evidence type="ECO:0000256" key="1">
    <source>
        <dbReference type="SAM" id="Phobius"/>
    </source>
</evidence>
<evidence type="ECO:0000313" key="3">
    <source>
        <dbReference type="Proteomes" id="UP001241537"/>
    </source>
</evidence>
<sequence length="240" mass="26256">MYGYGYYGLDWTYILVLIGIGITMLASARMNSSFTKYAQIRSSSGLTGREVAERILAANGIYDVAVQPVPGQLTDHYDPSKKIVRLSESIYSSTSVAAIGVAAHECGHAIQDNRSYFPLRFRSAFVPLANLGSRLSWPMILIGLLLAQSGAYLGYNLMSWGILLFSLAVIFQLITLPVEFDASRRALIQLSETGILPAGEKRQAREVLTAAALTYVAAAAASLLQLMRLLILFGGRRRRD</sequence>
<dbReference type="GO" id="GO:0008233">
    <property type="term" value="F:peptidase activity"/>
    <property type="evidence" value="ECO:0007669"/>
    <property type="project" value="UniProtKB-KW"/>
</dbReference>
<proteinExistence type="predicted"/>
<keyword evidence="3" id="KW-1185">Reference proteome</keyword>
<keyword evidence="2" id="KW-0378">Hydrolase</keyword>
<feature type="transmembrane region" description="Helical" evidence="1">
    <location>
        <begin position="158"/>
        <end position="178"/>
    </location>
</feature>
<dbReference type="AlphaFoldDB" id="A0AAE4ALG2"/>
<reference evidence="2" key="1">
    <citation type="submission" date="2023-07" db="EMBL/GenBank/DDBJ databases">
        <title>Genomic Encyclopedia of Type Strains, Phase IV (KMG-IV): sequencing the most valuable type-strain genomes for metagenomic binning, comparative biology and taxonomic classification.</title>
        <authorList>
            <person name="Goeker M."/>
        </authorList>
    </citation>
    <scope>NUCLEOTIDE SEQUENCE</scope>
    <source>
        <strain evidence="2">DSM 19659</strain>
    </source>
</reference>
<dbReference type="GO" id="GO:0006508">
    <property type="term" value="P:proteolysis"/>
    <property type="evidence" value="ECO:0007669"/>
    <property type="project" value="UniProtKB-KW"/>
</dbReference>
<keyword evidence="1" id="KW-1133">Transmembrane helix</keyword>
<organism evidence="2 3">
    <name type="scientific">Moryella indoligenes</name>
    <dbReference type="NCBI Taxonomy" id="371674"/>
    <lineage>
        <taxon>Bacteria</taxon>
        <taxon>Bacillati</taxon>
        <taxon>Bacillota</taxon>
        <taxon>Clostridia</taxon>
        <taxon>Lachnospirales</taxon>
        <taxon>Lachnospiraceae</taxon>
        <taxon>Moryella</taxon>
    </lineage>
</organism>
<keyword evidence="1" id="KW-0472">Membrane</keyword>
<comment type="caution">
    <text evidence="2">The sequence shown here is derived from an EMBL/GenBank/DDBJ whole genome shotgun (WGS) entry which is preliminary data.</text>
</comment>
<keyword evidence="2" id="KW-0645">Protease</keyword>
<dbReference type="RefSeq" id="WP_106612655.1">
    <property type="nucleotide sequence ID" value="NZ_JAUSTO010000006.1"/>
</dbReference>
<dbReference type="PANTHER" id="PTHR36434">
    <property type="entry name" value="MEMBRANE PROTEASE YUGP-RELATED"/>
    <property type="match status" value="1"/>
</dbReference>
<evidence type="ECO:0000313" key="2">
    <source>
        <dbReference type="EMBL" id="MDQ0152487.1"/>
    </source>
</evidence>